<accession>A0A1B2HHZ0</accession>
<organism evidence="2 3">
    <name type="scientific">Lentzea guizhouensis</name>
    <dbReference type="NCBI Taxonomy" id="1586287"/>
    <lineage>
        <taxon>Bacteria</taxon>
        <taxon>Bacillati</taxon>
        <taxon>Actinomycetota</taxon>
        <taxon>Actinomycetes</taxon>
        <taxon>Pseudonocardiales</taxon>
        <taxon>Pseudonocardiaceae</taxon>
        <taxon>Lentzea</taxon>
    </lineage>
</organism>
<protein>
    <recommendedName>
        <fullName evidence="4">DUF3558 domain-containing protein</fullName>
    </recommendedName>
</protein>
<dbReference type="Proteomes" id="UP000093053">
    <property type="component" value="Chromosome"/>
</dbReference>
<evidence type="ECO:0000313" key="2">
    <source>
        <dbReference type="EMBL" id="ANZ37330.1"/>
    </source>
</evidence>
<dbReference type="AlphaFoldDB" id="A0A1B2HHZ0"/>
<feature type="compositionally biased region" description="Low complexity" evidence="1">
    <location>
        <begin position="17"/>
        <end position="34"/>
    </location>
</feature>
<reference evidence="2 3" key="1">
    <citation type="submission" date="2016-07" db="EMBL/GenBank/DDBJ databases">
        <title>Complete genome sequence of the Lentzea guizhouensis DHS C013.</title>
        <authorList>
            <person name="Cao C."/>
        </authorList>
    </citation>
    <scope>NUCLEOTIDE SEQUENCE [LARGE SCALE GENOMIC DNA]</scope>
    <source>
        <strain evidence="2 3">DHS C013</strain>
    </source>
</reference>
<name>A0A1B2HHZ0_9PSEU</name>
<keyword evidence="3" id="KW-1185">Reference proteome</keyword>
<dbReference type="Pfam" id="PF12079">
    <property type="entry name" value="DUF3558"/>
    <property type="match status" value="1"/>
</dbReference>
<dbReference type="STRING" id="1586287.BBK82_15955"/>
<sequence length="182" mass="18514">MVVPFLLAAALTGCATTEPGTATPGGQTPTGTSTSKSAPVNRPKAVDLKTLDPCTLITPETKAALAIRTVEPGSSFAEYGDGSKACGASYEDRKYVYGLYTILSGGVDKLRSGGEQITTSTAAGYPAYQSKDDKACRVYVDAHDGQLLLAAVNPSMGTDSTVDGACGRAKSLADGVAAVLAK</sequence>
<dbReference type="InterPro" id="IPR024520">
    <property type="entry name" value="DUF3558"/>
</dbReference>
<feature type="region of interest" description="Disordered" evidence="1">
    <location>
        <begin position="17"/>
        <end position="42"/>
    </location>
</feature>
<proteinExistence type="predicted"/>
<dbReference type="EMBL" id="CP016793">
    <property type="protein sequence ID" value="ANZ37330.1"/>
    <property type="molecule type" value="Genomic_DNA"/>
</dbReference>
<dbReference type="KEGG" id="led:BBK82_15955"/>
<evidence type="ECO:0008006" key="4">
    <source>
        <dbReference type="Google" id="ProtNLM"/>
    </source>
</evidence>
<gene>
    <name evidence="2" type="ORF">BBK82_15955</name>
</gene>
<evidence type="ECO:0000256" key="1">
    <source>
        <dbReference type="SAM" id="MobiDB-lite"/>
    </source>
</evidence>
<evidence type="ECO:0000313" key="3">
    <source>
        <dbReference type="Proteomes" id="UP000093053"/>
    </source>
</evidence>